<dbReference type="PANTHER" id="PTHR11113:SF14">
    <property type="entry name" value="N-ACETYLGLUCOSAMINE-6-PHOSPHATE DEACETYLASE"/>
    <property type="match status" value="1"/>
</dbReference>
<keyword evidence="6 8" id="KW-0119">Carbohydrate metabolism</keyword>
<feature type="domain" description="Amidohydrolase-related" evidence="9">
    <location>
        <begin position="60"/>
        <end position="400"/>
    </location>
</feature>
<keyword evidence="11" id="KW-1185">Reference proteome</keyword>
<dbReference type="PANTHER" id="PTHR11113">
    <property type="entry name" value="N-ACETYLGLUCOSAMINE-6-PHOSPHATE DEACETYLASE"/>
    <property type="match status" value="1"/>
</dbReference>
<sequence>MSNSKSNLIRITNGRVVINGRIEEEETLWIQDGKFIDPERTFWEQRIVPDTIIDAQGMLVSPGYIDIQVNGAVGVDFTADRDNIVEGLDLVSKALLRFGCTAYCPTLVSSFPDAYRELLPHLKKRQGNIHDGAEILGVHLEGPFISPAKFGAHQLETLSISPNGVVDFEACYGFKLGSPSAEHIAFITVAPEMEGVMEVIPQLVEAGIQVSIGHSGATTSEAEKAISNGASMVTHMFNAMQQFHHRDPGIIGILGSAQCNPYFGIICDGIHCHPNSVKIAHTAHPDGVVLVTDAMSAMGLPPGEYHIGNMKVDKSEDRVYIQGTTILAGSVITIDACVRNFRLFTGCSIIEAIEAATLHPARALGITHKKGTFQSGADADFIFLDDELRVKRVFVAGEEVLI</sequence>
<comment type="catalytic activity">
    <reaction evidence="7 8">
        <text>N-acetyl-D-glucosamine 6-phosphate + H2O = D-glucosamine 6-phosphate + acetate</text>
        <dbReference type="Rhea" id="RHEA:22936"/>
        <dbReference type="ChEBI" id="CHEBI:15377"/>
        <dbReference type="ChEBI" id="CHEBI:30089"/>
        <dbReference type="ChEBI" id="CHEBI:57513"/>
        <dbReference type="ChEBI" id="CHEBI:58725"/>
        <dbReference type="EC" id="3.5.1.25"/>
    </reaction>
</comment>
<keyword evidence="4" id="KW-0479">Metal-binding</keyword>
<dbReference type="Gene3D" id="2.30.40.10">
    <property type="entry name" value="Urease, subunit C, domain 1"/>
    <property type="match status" value="1"/>
</dbReference>
<comment type="similarity">
    <text evidence="1 8">Belongs to the metallo-dependent hydrolases superfamily. NagA family.</text>
</comment>
<dbReference type="PIRSF" id="PIRSF038994">
    <property type="entry name" value="NagA"/>
    <property type="match status" value="1"/>
</dbReference>
<dbReference type="SUPFAM" id="SSF51338">
    <property type="entry name" value="Composite domain of metallo-dependent hydrolases"/>
    <property type="match status" value="1"/>
</dbReference>
<dbReference type="CDD" id="cd00854">
    <property type="entry name" value="NagA"/>
    <property type="match status" value="1"/>
</dbReference>
<dbReference type="InterPro" id="IPR032466">
    <property type="entry name" value="Metal_Hydrolase"/>
</dbReference>
<proteinExistence type="inferred from homology"/>
<dbReference type="Pfam" id="PF01979">
    <property type="entry name" value="Amidohydro_1"/>
    <property type="match status" value="1"/>
</dbReference>
<dbReference type="SUPFAM" id="SSF51556">
    <property type="entry name" value="Metallo-dependent hydrolases"/>
    <property type="match status" value="1"/>
</dbReference>
<evidence type="ECO:0000256" key="8">
    <source>
        <dbReference type="PIRNR" id="PIRNR038994"/>
    </source>
</evidence>
<evidence type="ECO:0000313" key="11">
    <source>
        <dbReference type="Proteomes" id="UP001479436"/>
    </source>
</evidence>
<dbReference type="Gene3D" id="3.20.20.140">
    <property type="entry name" value="Metal-dependent hydrolases"/>
    <property type="match status" value="1"/>
</dbReference>
<organism evidence="10 11">
    <name type="scientific">Basidiobolus ranarum</name>
    <dbReference type="NCBI Taxonomy" id="34480"/>
    <lineage>
        <taxon>Eukaryota</taxon>
        <taxon>Fungi</taxon>
        <taxon>Fungi incertae sedis</taxon>
        <taxon>Zoopagomycota</taxon>
        <taxon>Entomophthoromycotina</taxon>
        <taxon>Basidiobolomycetes</taxon>
        <taxon>Basidiobolales</taxon>
        <taxon>Basidiobolaceae</taxon>
        <taxon>Basidiobolus</taxon>
    </lineage>
</organism>
<dbReference type="InterPro" id="IPR011059">
    <property type="entry name" value="Metal-dep_hydrolase_composite"/>
</dbReference>
<protein>
    <recommendedName>
        <fullName evidence="3 8">N-acetylglucosamine-6-phosphate deacetylase</fullName>
        <ecNumber evidence="2 8">3.5.1.25</ecNumber>
    </recommendedName>
</protein>
<evidence type="ECO:0000256" key="1">
    <source>
        <dbReference type="ARBA" id="ARBA00010716"/>
    </source>
</evidence>
<comment type="caution">
    <text evidence="10">The sequence shown here is derived from an EMBL/GenBank/DDBJ whole genome shotgun (WGS) entry which is preliminary data.</text>
</comment>
<dbReference type="EC" id="3.5.1.25" evidence="2 8"/>
<evidence type="ECO:0000259" key="9">
    <source>
        <dbReference type="Pfam" id="PF01979"/>
    </source>
</evidence>
<dbReference type="GO" id="GO:0008448">
    <property type="term" value="F:N-acetylglucosamine-6-phosphate deacetylase activity"/>
    <property type="evidence" value="ECO:0007669"/>
    <property type="project" value="UniProtKB-EC"/>
</dbReference>
<keyword evidence="5 8" id="KW-0378">Hydrolase</keyword>
<evidence type="ECO:0000256" key="2">
    <source>
        <dbReference type="ARBA" id="ARBA00011899"/>
    </source>
</evidence>
<reference evidence="10 11" key="1">
    <citation type="submission" date="2023-04" db="EMBL/GenBank/DDBJ databases">
        <title>Genome of Basidiobolus ranarum AG-B5.</title>
        <authorList>
            <person name="Stajich J.E."/>
            <person name="Carter-House D."/>
            <person name="Gryganskyi A."/>
        </authorList>
    </citation>
    <scope>NUCLEOTIDE SEQUENCE [LARGE SCALE GENOMIC DNA]</scope>
    <source>
        <strain evidence="10 11">AG-B5</strain>
    </source>
</reference>
<dbReference type="InterPro" id="IPR003764">
    <property type="entry name" value="GlcNAc_6-P_deAcase"/>
</dbReference>
<evidence type="ECO:0000256" key="3">
    <source>
        <dbReference type="ARBA" id="ARBA00018029"/>
    </source>
</evidence>
<dbReference type="NCBIfam" id="TIGR00221">
    <property type="entry name" value="nagA"/>
    <property type="match status" value="1"/>
</dbReference>
<dbReference type="EMBL" id="JASJQH010007575">
    <property type="protein sequence ID" value="KAK9704233.1"/>
    <property type="molecule type" value="Genomic_DNA"/>
</dbReference>
<dbReference type="InterPro" id="IPR006680">
    <property type="entry name" value="Amidohydro-rel"/>
</dbReference>
<accession>A0ABR2VVN0</accession>
<evidence type="ECO:0000256" key="6">
    <source>
        <dbReference type="ARBA" id="ARBA00023277"/>
    </source>
</evidence>
<dbReference type="Proteomes" id="UP001479436">
    <property type="component" value="Unassembled WGS sequence"/>
</dbReference>
<evidence type="ECO:0000313" key="10">
    <source>
        <dbReference type="EMBL" id="KAK9704233.1"/>
    </source>
</evidence>
<evidence type="ECO:0000256" key="7">
    <source>
        <dbReference type="ARBA" id="ARBA00047647"/>
    </source>
</evidence>
<gene>
    <name evidence="10" type="primary">NAG2_3</name>
    <name evidence="10" type="ORF">K7432_010304</name>
</gene>
<evidence type="ECO:0000256" key="5">
    <source>
        <dbReference type="ARBA" id="ARBA00022801"/>
    </source>
</evidence>
<evidence type="ECO:0000256" key="4">
    <source>
        <dbReference type="ARBA" id="ARBA00022723"/>
    </source>
</evidence>
<name>A0ABR2VVN0_9FUNG</name>